<dbReference type="GO" id="GO:0005769">
    <property type="term" value="C:early endosome"/>
    <property type="evidence" value="ECO:0007669"/>
    <property type="project" value="UniProtKB-SubCell"/>
</dbReference>
<feature type="domain" description="Hydantoinase A/oxoprolinase" evidence="14">
    <location>
        <begin position="230"/>
        <end position="522"/>
    </location>
</feature>
<feature type="domain" description="Hydantoinase B/oxoprolinase" evidence="15">
    <location>
        <begin position="731"/>
        <end position="1251"/>
    </location>
</feature>
<keyword evidence="11" id="KW-0449">Lipoprotein</keyword>
<feature type="domain" description="Acetophenone carboxylase-like C-terminal" evidence="17">
    <location>
        <begin position="535"/>
        <end position="706"/>
    </location>
</feature>
<evidence type="ECO:0000256" key="4">
    <source>
        <dbReference type="ARBA" id="ARBA00011984"/>
    </source>
</evidence>
<keyword evidence="10" id="KW-0342">GTP-binding</keyword>
<evidence type="ECO:0000256" key="9">
    <source>
        <dbReference type="ARBA" id="ARBA00022927"/>
    </source>
</evidence>
<dbReference type="InterPro" id="IPR001806">
    <property type="entry name" value="Small_GTPase"/>
</dbReference>
<evidence type="ECO:0000256" key="12">
    <source>
        <dbReference type="ARBA" id="ARBA00023289"/>
    </source>
</evidence>
<gene>
    <name evidence="18" type="primary">putative 5-oxoprolinase</name>
    <name evidence="18" type="ORF">CLUMA_CG015767</name>
</gene>
<reference evidence="18 19" key="1">
    <citation type="submission" date="2015-04" db="EMBL/GenBank/DDBJ databases">
        <authorList>
            <person name="Syromyatnikov M.Y."/>
            <person name="Popov V.N."/>
        </authorList>
    </citation>
    <scope>NUCLEOTIDE SEQUENCE [LARGE SCALE GENOMIC DNA]</scope>
</reference>
<comment type="subcellular location">
    <subcellularLocation>
        <location evidence="1">Early endosome</location>
    </subcellularLocation>
</comment>
<organism evidence="18 19">
    <name type="scientific">Clunio marinus</name>
    <dbReference type="NCBI Taxonomy" id="568069"/>
    <lineage>
        <taxon>Eukaryota</taxon>
        <taxon>Metazoa</taxon>
        <taxon>Ecdysozoa</taxon>
        <taxon>Arthropoda</taxon>
        <taxon>Hexapoda</taxon>
        <taxon>Insecta</taxon>
        <taxon>Pterygota</taxon>
        <taxon>Neoptera</taxon>
        <taxon>Endopterygota</taxon>
        <taxon>Diptera</taxon>
        <taxon>Nematocera</taxon>
        <taxon>Chironomoidea</taxon>
        <taxon>Chironomidae</taxon>
        <taxon>Clunio</taxon>
    </lineage>
</organism>
<dbReference type="PANTHER" id="PTHR11365">
    <property type="entry name" value="5-OXOPROLINASE RELATED"/>
    <property type="match status" value="1"/>
</dbReference>
<dbReference type="PROSITE" id="PS51420">
    <property type="entry name" value="RHO"/>
    <property type="match status" value="1"/>
</dbReference>
<evidence type="ECO:0000313" key="19">
    <source>
        <dbReference type="Proteomes" id="UP000183832"/>
    </source>
</evidence>
<evidence type="ECO:0000256" key="8">
    <source>
        <dbReference type="ARBA" id="ARBA00022801"/>
    </source>
</evidence>
<comment type="similarity">
    <text evidence="3">Belongs to the oxoprolinase family.</text>
</comment>
<dbReference type="InterPro" id="IPR045079">
    <property type="entry name" value="Oxoprolinase-like"/>
</dbReference>
<comment type="catalytic activity">
    <reaction evidence="13">
        <text>GTP + H2O = GDP + phosphate + H(+)</text>
        <dbReference type="Rhea" id="RHEA:19669"/>
        <dbReference type="ChEBI" id="CHEBI:15377"/>
        <dbReference type="ChEBI" id="CHEBI:15378"/>
        <dbReference type="ChEBI" id="CHEBI:37565"/>
        <dbReference type="ChEBI" id="CHEBI:43474"/>
        <dbReference type="ChEBI" id="CHEBI:58189"/>
        <dbReference type="EC" id="3.6.5.2"/>
    </reaction>
    <physiologicalReaction direction="left-to-right" evidence="13">
        <dbReference type="Rhea" id="RHEA:19670"/>
    </physiologicalReaction>
</comment>
<evidence type="ECO:0000259" key="16">
    <source>
        <dbReference type="Pfam" id="PF05378"/>
    </source>
</evidence>
<sequence>MKKFIFSIDRGGTFTDIIAICPNGTVKTMKLLSEDPANYNDAPTEGIRRILHEETQDAVDEHGLIKIVHVGSIRMGTTVATNALLERKGEKVALVVNEGFKDILEIGNQARPKIFDLNIRKPSNLYEEVVEVSCRIIPVRQDCELNHSYRTVTGISNTQFFVTKELNSEIVRVQLLDVFSRGIRSVAIALAHSYACPEHELKIGKIARHIGFTTVTLSHEAMPMVRIVPRGFTSCAEAYLTPHVDRYLNSFCSGFQNNLKDVEVMFMQSDGGLTAMERFRGARAILSGPAGGVIGYSKTGCHDTDLPLIGFDMGGTSTDVSRFDGQYDHSLESTTAGVTIQAPQLDINTVAAGGGSRLFFRSGLYVVGPESAGANPGPSCYKKNGPLTVTDANLILGRLFPEYFPKIFGPNEDESLDVDVTLKEFINITDVVNKYNNENLSVQQVAMGFVRVANEAMCRPIRALTQSRGFDTSRHALSCFGGAGGQHACAIAKELGMKTILIHKYSGILSAYGMALADVVHEAQKPCGLIFEEKNLQAIRELLDELSKDCVDQLKIQGFDDEMIVLEPYLHLRYNGTDCSLMISPEKDGKCDDILSSNYGDFQSSFIKRYQKEFGFTLEGRHIVVDDIRVRGCGKSTTPEEPDIEIAVENSTLKPIKIAKVFFDDYWHDTKVFIREDLQTGHEIFGPAVIIDRLSTIIVEPNCNAKITRKGDIVIVIQDLLLKKVVGVDLDPIQLSIFSHRFMSIAEQMGRVLQRTSISTNIKERLDFSCALFGPDGGLVSNAPHIPVHLGAMQETVRYQIEFRGKTLKDGDVLLSNHPQAGGSHLPDLTVITPVFYPNVVDPVFFVASRGHHADIGGISPGSMPPHSKSLADEGAAFKSFLLVDGGVFNETGIVKELKTPTGTASCGTRNLADNISDLKAQIAANHKGIQLVRELIDIYSLQVVQAFMKYIQDNASECVREMLKEIAADTRKRTGGTILHANEFMDDGSPITLTINISENDGTAIFDFTGTGHEVYGNCNAPRAITLSAIIYCLRSMVGYDIPLNQGCLNPIRVIIPKNSILDPSDQAAVVGGNVLTSQRIVDTVLKAFGVCSASSGCMNNTTIGDEKWGYYETVGGGSGAGPTWHGTSGVHTHMTNTRITDLEILEIRYPIVLQRFSLRADGSGGDGFFKGGEGVHRELLFRKPVTLSILSERRAIKNYGLEGGESGKVGLNLLKKVDRRIINLGGKTAIQVEAGDIFSMLTPGGAGYGIKNAETSSNACKNEEEDAKIIRTMANNQRGSGIQRPNGATQSKICQFKLVLLGESAVGKSSLVLRFVKGQFHEYQESTIGAAFLTQTVHIDDTAVKFEIWDTAGQERYHSLAPMYYRGAQAAIVVYDIQNQDSFVRAQTWVKELQRQASPNIVIALAGNKADLAASRAVDYEEAKQYADENGLLFMETSAKTAVNVNEIFLAIAKKLPKNEGTGQQQNIRPTVDHRLSEKRFYCVFYYFIEQKEI</sequence>
<evidence type="ECO:0000256" key="2">
    <source>
        <dbReference type="ARBA" id="ARBA00006270"/>
    </source>
</evidence>
<dbReference type="EC" id="3.6.5.2" evidence="4"/>
<keyword evidence="6" id="KW-0547">Nucleotide-binding</keyword>
<dbReference type="InterPro" id="IPR008040">
    <property type="entry name" value="Hydant_A_N"/>
</dbReference>
<keyword evidence="19" id="KW-1185">Reference proteome</keyword>
<dbReference type="OrthoDB" id="3643at2759"/>
<evidence type="ECO:0000256" key="1">
    <source>
        <dbReference type="ARBA" id="ARBA00004412"/>
    </source>
</evidence>
<keyword evidence="12" id="KW-0636">Prenylation</keyword>
<dbReference type="Gene3D" id="3.40.50.300">
    <property type="entry name" value="P-loop containing nucleotide triphosphate hydrolases"/>
    <property type="match status" value="1"/>
</dbReference>
<dbReference type="NCBIfam" id="TIGR00231">
    <property type="entry name" value="small_GTP"/>
    <property type="match status" value="1"/>
</dbReference>
<dbReference type="PRINTS" id="PR00449">
    <property type="entry name" value="RASTRNSFRMNG"/>
</dbReference>
<evidence type="ECO:0000256" key="13">
    <source>
        <dbReference type="ARBA" id="ARBA00047660"/>
    </source>
</evidence>
<dbReference type="InterPro" id="IPR049517">
    <property type="entry name" value="ACX-like_C"/>
</dbReference>
<dbReference type="Pfam" id="PF05378">
    <property type="entry name" value="Hydant_A_N"/>
    <property type="match status" value="1"/>
</dbReference>
<dbReference type="InterPro" id="IPR005225">
    <property type="entry name" value="Small_GTP-bd"/>
</dbReference>
<dbReference type="SMART" id="SM00174">
    <property type="entry name" value="RHO"/>
    <property type="match status" value="1"/>
</dbReference>
<dbReference type="GO" id="GO:0005829">
    <property type="term" value="C:cytosol"/>
    <property type="evidence" value="ECO:0007669"/>
    <property type="project" value="TreeGrafter"/>
</dbReference>
<keyword evidence="8" id="KW-0378">Hydrolase</keyword>
<dbReference type="PROSITE" id="PS51419">
    <property type="entry name" value="RAB"/>
    <property type="match status" value="1"/>
</dbReference>
<dbReference type="Pfam" id="PF19278">
    <property type="entry name" value="Hydant_A_C"/>
    <property type="match status" value="1"/>
</dbReference>
<dbReference type="InterPro" id="IPR002821">
    <property type="entry name" value="Hydantoinase_A"/>
</dbReference>
<evidence type="ECO:0000259" key="15">
    <source>
        <dbReference type="Pfam" id="PF02538"/>
    </source>
</evidence>
<keyword evidence="5" id="KW-0813">Transport</keyword>
<evidence type="ECO:0000259" key="14">
    <source>
        <dbReference type="Pfam" id="PF01968"/>
    </source>
</evidence>
<evidence type="ECO:0000256" key="5">
    <source>
        <dbReference type="ARBA" id="ARBA00022448"/>
    </source>
</evidence>
<evidence type="ECO:0000313" key="18">
    <source>
        <dbReference type="EMBL" id="CRL02778.1"/>
    </source>
</evidence>
<dbReference type="SUPFAM" id="SSF52540">
    <property type="entry name" value="P-loop containing nucleoside triphosphate hydrolases"/>
    <property type="match status" value="1"/>
</dbReference>
<dbReference type="SMART" id="SM00175">
    <property type="entry name" value="RAB"/>
    <property type="match status" value="1"/>
</dbReference>
<dbReference type="GO" id="GO:0017168">
    <property type="term" value="F:5-oxoprolinase (ATP-hydrolyzing) activity"/>
    <property type="evidence" value="ECO:0007669"/>
    <property type="project" value="TreeGrafter"/>
</dbReference>
<dbReference type="Pfam" id="PF00071">
    <property type="entry name" value="Ras"/>
    <property type="match status" value="1"/>
</dbReference>
<keyword evidence="9" id="KW-0653">Protein transport</keyword>
<dbReference type="Proteomes" id="UP000183832">
    <property type="component" value="Unassembled WGS sequence"/>
</dbReference>
<dbReference type="Pfam" id="PF01968">
    <property type="entry name" value="Hydantoinase_A"/>
    <property type="match status" value="1"/>
</dbReference>
<evidence type="ECO:0000256" key="10">
    <source>
        <dbReference type="ARBA" id="ARBA00023134"/>
    </source>
</evidence>
<dbReference type="InterPro" id="IPR003692">
    <property type="entry name" value="Hydantoinase_B"/>
</dbReference>
<keyword evidence="7" id="KW-0967">Endosome</keyword>
<dbReference type="FunFam" id="3.40.50.300:FF:000180">
    <property type="entry name" value="Member RAS oncogene family"/>
    <property type="match status" value="1"/>
</dbReference>
<dbReference type="PROSITE" id="PS51421">
    <property type="entry name" value="RAS"/>
    <property type="match status" value="1"/>
</dbReference>
<dbReference type="PANTHER" id="PTHR11365:SF2">
    <property type="entry name" value="5-OXOPROLINASE"/>
    <property type="match status" value="1"/>
</dbReference>
<evidence type="ECO:0000259" key="17">
    <source>
        <dbReference type="Pfam" id="PF19278"/>
    </source>
</evidence>
<protein>
    <recommendedName>
        <fullName evidence="4">small monomeric GTPase</fullName>
        <ecNumber evidence="4">3.6.5.2</ecNumber>
    </recommendedName>
</protein>
<dbReference type="GO" id="GO:0006749">
    <property type="term" value="P:glutathione metabolic process"/>
    <property type="evidence" value="ECO:0007669"/>
    <property type="project" value="TreeGrafter"/>
</dbReference>
<dbReference type="GO" id="GO:0005525">
    <property type="term" value="F:GTP binding"/>
    <property type="evidence" value="ECO:0007669"/>
    <property type="project" value="UniProtKB-KW"/>
</dbReference>
<accession>A0A1J1ISS1</accession>
<evidence type="ECO:0000256" key="6">
    <source>
        <dbReference type="ARBA" id="ARBA00022741"/>
    </source>
</evidence>
<feature type="domain" description="Hydantoinase/oxoprolinase N-terminal" evidence="16">
    <location>
        <begin position="6"/>
        <end position="210"/>
    </location>
</feature>
<dbReference type="STRING" id="568069.A0A1J1ISS1"/>
<evidence type="ECO:0000256" key="3">
    <source>
        <dbReference type="ARBA" id="ARBA00010403"/>
    </source>
</evidence>
<evidence type="ECO:0000256" key="11">
    <source>
        <dbReference type="ARBA" id="ARBA00023288"/>
    </source>
</evidence>
<dbReference type="GO" id="GO:0003925">
    <property type="term" value="F:G protein activity"/>
    <property type="evidence" value="ECO:0007669"/>
    <property type="project" value="UniProtKB-EC"/>
</dbReference>
<evidence type="ECO:0000256" key="7">
    <source>
        <dbReference type="ARBA" id="ARBA00022753"/>
    </source>
</evidence>
<dbReference type="EMBL" id="CVRI01000058">
    <property type="protein sequence ID" value="CRL02778.1"/>
    <property type="molecule type" value="Genomic_DNA"/>
</dbReference>
<comment type="similarity">
    <text evidence="2">Belongs to the small GTPase superfamily. Rab family.</text>
</comment>
<dbReference type="SMART" id="SM00176">
    <property type="entry name" value="RAN"/>
    <property type="match status" value="1"/>
</dbReference>
<proteinExistence type="inferred from homology"/>
<dbReference type="GO" id="GO:0015031">
    <property type="term" value="P:protein transport"/>
    <property type="evidence" value="ECO:0007669"/>
    <property type="project" value="UniProtKB-KW"/>
</dbReference>
<name>A0A1J1ISS1_9DIPT</name>
<dbReference type="CDD" id="cd01860">
    <property type="entry name" value="Rab5_related"/>
    <property type="match status" value="1"/>
</dbReference>
<dbReference type="SMART" id="SM00173">
    <property type="entry name" value="RAS"/>
    <property type="match status" value="1"/>
</dbReference>
<dbReference type="InterPro" id="IPR027417">
    <property type="entry name" value="P-loop_NTPase"/>
</dbReference>
<dbReference type="Pfam" id="PF02538">
    <property type="entry name" value="Hydantoinase_B"/>
    <property type="match status" value="1"/>
</dbReference>